<dbReference type="OrthoDB" id="59470at2759"/>
<dbReference type="Gene3D" id="1.20.120.1960">
    <property type="entry name" value="QSOX sulfhydryl oxidase domain"/>
    <property type="match status" value="1"/>
</dbReference>
<evidence type="ECO:0000256" key="3">
    <source>
        <dbReference type="ARBA" id="ARBA00022630"/>
    </source>
</evidence>
<comment type="caution">
    <text evidence="11">The sequence shown here is derived from an EMBL/GenBank/DDBJ whole genome shotgun (WGS) entry which is preliminary data.</text>
</comment>
<evidence type="ECO:0000256" key="1">
    <source>
        <dbReference type="ARBA" id="ARBA00001974"/>
    </source>
</evidence>
<dbReference type="PANTHER" id="PTHR22897">
    <property type="entry name" value="QUIESCIN Q6-RELATED SULFHYDRYL OXIDASE"/>
    <property type="match status" value="1"/>
</dbReference>
<dbReference type="GO" id="GO:0006457">
    <property type="term" value="P:protein folding"/>
    <property type="evidence" value="ECO:0007669"/>
    <property type="project" value="TreeGrafter"/>
</dbReference>
<dbReference type="Pfam" id="PF00085">
    <property type="entry name" value="Thioredoxin"/>
    <property type="match status" value="1"/>
</dbReference>
<dbReference type="PANTHER" id="PTHR22897:SF8">
    <property type="entry name" value="SULFHYDRYL OXIDASE"/>
    <property type="match status" value="1"/>
</dbReference>
<evidence type="ECO:0000256" key="7">
    <source>
        <dbReference type="ARBA" id="ARBA00023157"/>
    </source>
</evidence>
<sequence>INMEADVRVIFFIFFLFTISSVVSETVEGLYDKSDLITCLKSNDFNQTISKSSNLWLVEFYSSWCGHCIRYAPTWKELANDIKGWHSVINIAAVDCAQEYNTKICYEHDIKAFPTIKYFKPHTKTNMNGFIIDQKFTDADTIREHILDLIERYQNSTEYKQDPPEWPVLRKLRKDEDIWKTAPKGTEFAVVIVEEKSPVSLTGRQVMLDLSQFKTLHVRRMLEDTRPDLKLQIEDYPAIFAISRQGNWKRMGEDDTERQDIVVTLKDLIGVKHTESESQRQLVHFKQKPIATSKTMGAHMQDLLSTLAYSLRQEIAHHQNIMGEHLSALKDYIVVLCKFFPGSEETINFLMKLRNWLATKEISVSGQEWLQFIDYNNDITTHTHFPTVIKWTCCQGSKPNLRGYNCGLWTLFHTLTVSAMIQQEDDENPDSREVAMAMKGYITNFFGCKECAKNFKYMAVTIEKEIHSLDDAVLWLWRSHNKANKRLHGDPSEDPVFPKIQFPSVKDCPHCRKSTIEQSDVPKWNDEEEILDFLEDFYSPEKIIMDVENYQIAKKFIKNKPNDPRRENGPNERVNPKFARHFQKERTERNPKGRKKYENDLRYLSSINTSKGWIMDGYDIGICIGFYVISAFILMLIYYHFSVNRKMRLGCPKR</sequence>
<keyword evidence="6 10" id="KW-0560">Oxidoreductase</keyword>
<keyword evidence="7" id="KW-1015">Disulfide bond</keyword>
<dbReference type="GO" id="GO:0005615">
    <property type="term" value="C:extracellular space"/>
    <property type="evidence" value="ECO:0007669"/>
    <property type="project" value="TreeGrafter"/>
</dbReference>
<evidence type="ECO:0000256" key="10">
    <source>
        <dbReference type="RuleBase" id="RU371123"/>
    </source>
</evidence>
<dbReference type="InterPro" id="IPR041269">
    <property type="entry name" value="QSOX_Trx1"/>
</dbReference>
<dbReference type="GO" id="GO:0016971">
    <property type="term" value="F:flavin-dependent sulfhydryl oxidase activity"/>
    <property type="evidence" value="ECO:0007669"/>
    <property type="project" value="InterPro"/>
</dbReference>
<dbReference type="GO" id="GO:0003756">
    <property type="term" value="F:protein disulfide isomerase activity"/>
    <property type="evidence" value="ECO:0007669"/>
    <property type="project" value="TreeGrafter"/>
</dbReference>
<name>A0A8J1TX48_OWEFU</name>
<gene>
    <name evidence="11" type="ORF">OFUS_LOCUS13204</name>
</gene>
<dbReference type="Gene3D" id="1.20.120.310">
    <property type="entry name" value="ERV/ALR sulfhydryl oxidase domain"/>
    <property type="match status" value="1"/>
</dbReference>
<keyword evidence="4" id="KW-0732">Signal</keyword>
<keyword evidence="10" id="KW-1133">Transmembrane helix</keyword>
<dbReference type="InterPro" id="IPR017905">
    <property type="entry name" value="ERV/ALR_sulphydryl_oxidase"/>
</dbReference>
<evidence type="ECO:0000256" key="8">
    <source>
        <dbReference type="ARBA" id="ARBA00023180"/>
    </source>
</evidence>
<dbReference type="PROSITE" id="PS51324">
    <property type="entry name" value="ERV_ALR"/>
    <property type="match status" value="1"/>
</dbReference>
<accession>A0A8J1TX48</accession>
<feature type="non-terminal residue" evidence="11">
    <location>
        <position position="654"/>
    </location>
</feature>
<dbReference type="SUPFAM" id="SSF69000">
    <property type="entry name" value="FAD-dependent thiol oxidase"/>
    <property type="match status" value="1"/>
</dbReference>
<keyword evidence="8" id="KW-0325">Glycoprotein</keyword>
<proteinExistence type="inferred from homology"/>
<reference evidence="11" key="1">
    <citation type="submission" date="2022-03" db="EMBL/GenBank/DDBJ databases">
        <authorList>
            <person name="Martin C."/>
        </authorList>
    </citation>
    <scope>NUCLEOTIDE SEQUENCE</scope>
</reference>
<dbReference type="PROSITE" id="PS51352">
    <property type="entry name" value="THIOREDOXIN_2"/>
    <property type="match status" value="1"/>
</dbReference>
<keyword evidence="5 10" id="KW-0274">FAD</keyword>
<comment type="similarity">
    <text evidence="2 10">Belongs to the quiescin-sulfhydryl oxidase (QSOX) family.</text>
</comment>
<dbReference type="InterPro" id="IPR040986">
    <property type="entry name" value="QSOX_FAD-bd_dom"/>
</dbReference>
<feature type="transmembrane region" description="Helical" evidence="10">
    <location>
        <begin position="618"/>
        <end position="639"/>
    </location>
</feature>
<evidence type="ECO:0000313" key="11">
    <source>
        <dbReference type="EMBL" id="CAH1787524.1"/>
    </source>
</evidence>
<dbReference type="SUPFAM" id="SSF52833">
    <property type="entry name" value="Thioredoxin-like"/>
    <property type="match status" value="1"/>
</dbReference>
<evidence type="ECO:0000256" key="2">
    <source>
        <dbReference type="ARBA" id="ARBA00006041"/>
    </source>
</evidence>
<evidence type="ECO:0000256" key="6">
    <source>
        <dbReference type="ARBA" id="ARBA00023002"/>
    </source>
</evidence>
<keyword evidence="12" id="KW-1185">Reference proteome</keyword>
<evidence type="ECO:0000256" key="5">
    <source>
        <dbReference type="ARBA" id="ARBA00022827"/>
    </source>
</evidence>
<dbReference type="InterPro" id="IPR013766">
    <property type="entry name" value="Thioredoxin_domain"/>
</dbReference>
<comment type="function">
    <text evidence="10">Catalyzes the oxidation of sulfhydryl groups in peptide and protein thiols to disulfides with the reduction of oxygen to hydrogen peroxide.</text>
</comment>
<dbReference type="InterPro" id="IPR036249">
    <property type="entry name" value="Thioredoxin-like_sf"/>
</dbReference>
<dbReference type="GO" id="GO:0000139">
    <property type="term" value="C:Golgi membrane"/>
    <property type="evidence" value="ECO:0007669"/>
    <property type="project" value="TreeGrafter"/>
</dbReference>
<dbReference type="Pfam" id="PF04777">
    <property type="entry name" value="Evr1_Alr"/>
    <property type="match status" value="1"/>
</dbReference>
<organism evidence="11 12">
    <name type="scientific">Owenia fusiformis</name>
    <name type="common">Polychaete worm</name>
    <dbReference type="NCBI Taxonomy" id="6347"/>
    <lineage>
        <taxon>Eukaryota</taxon>
        <taxon>Metazoa</taxon>
        <taxon>Spiralia</taxon>
        <taxon>Lophotrochozoa</taxon>
        <taxon>Annelida</taxon>
        <taxon>Polychaeta</taxon>
        <taxon>Sedentaria</taxon>
        <taxon>Canalipalpata</taxon>
        <taxon>Sabellida</taxon>
        <taxon>Oweniida</taxon>
        <taxon>Oweniidae</taxon>
        <taxon>Owenia</taxon>
    </lineage>
</organism>
<comment type="cofactor">
    <cofactor evidence="1 10">
        <name>FAD</name>
        <dbReference type="ChEBI" id="CHEBI:57692"/>
    </cofactor>
</comment>
<dbReference type="Pfam" id="PF18108">
    <property type="entry name" value="QSOX_Trx1"/>
    <property type="match status" value="1"/>
</dbReference>
<evidence type="ECO:0000313" key="12">
    <source>
        <dbReference type="Proteomes" id="UP000749559"/>
    </source>
</evidence>
<comment type="catalytic activity">
    <reaction evidence="9 10">
        <text>2 R'C(R)SH + O2 = R'C(R)S-S(R)CR' + H2O2</text>
        <dbReference type="Rhea" id="RHEA:17357"/>
        <dbReference type="ChEBI" id="CHEBI:15379"/>
        <dbReference type="ChEBI" id="CHEBI:16240"/>
        <dbReference type="ChEBI" id="CHEBI:16520"/>
        <dbReference type="ChEBI" id="CHEBI:17412"/>
        <dbReference type="EC" id="1.8.3.2"/>
    </reaction>
</comment>
<keyword evidence="10" id="KW-0472">Membrane</keyword>
<dbReference type="FunFam" id="3.40.30.10:FF:000073">
    <property type="entry name" value="Sulfhydryl oxidase"/>
    <property type="match status" value="1"/>
</dbReference>
<dbReference type="AlphaFoldDB" id="A0A8J1TX48"/>
<dbReference type="InterPro" id="IPR042568">
    <property type="entry name" value="QSOX_FAD-bd_sf"/>
</dbReference>
<evidence type="ECO:0000256" key="4">
    <source>
        <dbReference type="ARBA" id="ARBA00022729"/>
    </source>
</evidence>
<dbReference type="Gene3D" id="3.40.30.10">
    <property type="entry name" value="Glutaredoxin"/>
    <property type="match status" value="2"/>
</dbReference>
<keyword evidence="3 10" id="KW-0285">Flavoprotein</keyword>
<dbReference type="CDD" id="cd02992">
    <property type="entry name" value="PDI_a_QSOX"/>
    <property type="match status" value="1"/>
</dbReference>
<keyword evidence="10" id="KW-0812">Transmembrane</keyword>
<dbReference type="FunFam" id="1.20.120.310:FF:000001">
    <property type="entry name" value="Sulfhydryl oxidase"/>
    <property type="match status" value="1"/>
</dbReference>
<evidence type="ECO:0000256" key="9">
    <source>
        <dbReference type="ARBA" id="ARBA00048864"/>
    </source>
</evidence>
<dbReference type="EC" id="1.8.3.2" evidence="10"/>
<dbReference type="InterPro" id="IPR036774">
    <property type="entry name" value="ERV/ALR_sulphydryl_oxid_sf"/>
</dbReference>
<dbReference type="EMBL" id="CAIIXF020000006">
    <property type="protein sequence ID" value="CAH1787524.1"/>
    <property type="molecule type" value="Genomic_DNA"/>
</dbReference>
<dbReference type="InterPro" id="IPR039798">
    <property type="entry name" value="Sulfhydryl_oxidase"/>
</dbReference>
<dbReference type="Pfam" id="PF18371">
    <property type="entry name" value="FAD_SOX"/>
    <property type="match status" value="1"/>
</dbReference>
<protein>
    <recommendedName>
        <fullName evidence="10">Sulfhydryl oxidase</fullName>
        <ecNumber evidence="10">1.8.3.2</ecNumber>
    </recommendedName>
</protein>
<dbReference type="Proteomes" id="UP000749559">
    <property type="component" value="Unassembled WGS sequence"/>
</dbReference>